<reference evidence="2 3" key="1">
    <citation type="submission" date="2019-02" db="EMBL/GenBank/DDBJ databases">
        <title>Genome sequencing of the rare red list fungi Hericium alpestre (H. flagellum).</title>
        <authorList>
            <person name="Buettner E."/>
            <person name="Kellner H."/>
        </authorList>
    </citation>
    <scope>NUCLEOTIDE SEQUENCE [LARGE SCALE GENOMIC DNA]</scope>
    <source>
        <strain evidence="2 3">DSM 108284</strain>
    </source>
</reference>
<proteinExistence type="predicted"/>
<dbReference type="OrthoDB" id="5424209at2759"/>
<evidence type="ECO:0000313" key="3">
    <source>
        <dbReference type="Proteomes" id="UP000298061"/>
    </source>
</evidence>
<comment type="caution">
    <text evidence="2">The sequence shown here is derived from an EMBL/GenBank/DDBJ whole genome shotgun (WGS) entry which is preliminary data.</text>
</comment>
<name>A0A4Y9ZX51_9AGAM</name>
<dbReference type="Proteomes" id="UP000298061">
    <property type="component" value="Unassembled WGS sequence"/>
</dbReference>
<sequence length="660" mass="73907">MSAPIENDPLNPSSEFFFPFSGDVEVPIEPTLEEYVNTPAFDHQCSEKARELAALPSDESGDSDEDDLWSSDDSVSSATTVESTPYEVPKIEANLYYAGVGPKGRGPKLIYRTSDDKFEEPDGPEAYRRLMRVIAVPDSHEFGQNGRWDTVRDKVVELLNQRSIRVSSVDFVRFTWLNKKEDQEIEEEEDDDDDDDDEEEEDVSYDDIPPIQPVEDGERYYTNPTIWIGVLPDTLTGAVAHESSKDIHAFLDSLQVQNVDIAYRESVCKNLSGHGPALFSPVEDGDPLKDVIDNVSVPLSLPIAGRRTTMQGTLGPYFRVDDKLYAITVRHNVFLRHGDNELYSPSSESAPKQEVLVMGASAFTNYLASIQALIGTHIDSVESFEKKINTLRTRVQDGINVQESQTKLNENEAELSKMRTKIDSLKKFFVDIKKSWSKPKDRIIGFVRWAPPICAGVAPHRYTRDLCVIELYKDKFKHMIGNVLSLGPELSRSKLKALMYERNDVPSEFKYPDDGLLTLRGMLTAGQVNNPNTLNLQGDRIRRVLKRGFTTNTTVGTLTRFMSFVRKYSTPGNMESLEVPILSHEHDSGTFSKGGDSGSLIVSALGEFVALLTGGTNKGTDGSDITFATLFEWVWELVKEEFPGANLYFDDLKEFLADVA</sequence>
<gene>
    <name evidence="2" type="ORF">EWM64_g5261</name>
</gene>
<evidence type="ECO:0000313" key="2">
    <source>
        <dbReference type="EMBL" id="TFY78750.1"/>
    </source>
</evidence>
<evidence type="ECO:0000256" key="1">
    <source>
        <dbReference type="SAM" id="MobiDB-lite"/>
    </source>
</evidence>
<accession>A0A4Y9ZX51</accession>
<feature type="region of interest" description="Disordered" evidence="1">
    <location>
        <begin position="51"/>
        <end position="83"/>
    </location>
</feature>
<feature type="compositionally biased region" description="Acidic residues" evidence="1">
    <location>
        <begin position="183"/>
        <end position="205"/>
    </location>
</feature>
<dbReference type="AlphaFoldDB" id="A0A4Y9ZX51"/>
<feature type="compositionally biased region" description="Acidic residues" evidence="1">
    <location>
        <begin position="59"/>
        <end position="70"/>
    </location>
</feature>
<organism evidence="2 3">
    <name type="scientific">Hericium alpestre</name>
    <dbReference type="NCBI Taxonomy" id="135208"/>
    <lineage>
        <taxon>Eukaryota</taxon>
        <taxon>Fungi</taxon>
        <taxon>Dikarya</taxon>
        <taxon>Basidiomycota</taxon>
        <taxon>Agaricomycotina</taxon>
        <taxon>Agaricomycetes</taxon>
        <taxon>Russulales</taxon>
        <taxon>Hericiaceae</taxon>
        <taxon>Hericium</taxon>
    </lineage>
</organism>
<protein>
    <submittedName>
        <fullName evidence="2">Uncharacterized protein</fullName>
    </submittedName>
</protein>
<dbReference type="EMBL" id="SFCI01000622">
    <property type="protein sequence ID" value="TFY78750.1"/>
    <property type="molecule type" value="Genomic_DNA"/>
</dbReference>
<feature type="region of interest" description="Disordered" evidence="1">
    <location>
        <begin position="182"/>
        <end position="217"/>
    </location>
</feature>
<keyword evidence="3" id="KW-1185">Reference proteome</keyword>